<dbReference type="NCBIfam" id="NF045726">
    <property type="entry name" value="XXplasma_LP"/>
    <property type="match status" value="1"/>
</dbReference>
<evidence type="ECO:0000313" key="3">
    <source>
        <dbReference type="Proteomes" id="UP000239250"/>
    </source>
</evidence>
<evidence type="ECO:0000256" key="1">
    <source>
        <dbReference type="SAM" id="SignalP"/>
    </source>
</evidence>
<proteinExistence type="predicted"/>
<evidence type="ECO:0000313" key="2">
    <source>
        <dbReference type="EMBL" id="AVP49333.1"/>
    </source>
</evidence>
<dbReference type="Proteomes" id="UP000239250">
    <property type="component" value="Chromosome"/>
</dbReference>
<feature type="chain" id="PRO_5015690464" evidence="1">
    <location>
        <begin position="24"/>
        <end position="2099"/>
    </location>
</feature>
<name>A0A2S0NJY8_9MOLU</name>
<dbReference type="EMBL" id="CP027019">
    <property type="protein sequence ID" value="AVP49333.1"/>
    <property type="molecule type" value="Genomic_DNA"/>
</dbReference>
<dbReference type="RefSeq" id="WP_303662658.1">
    <property type="nucleotide sequence ID" value="NZ_CP027019.1"/>
</dbReference>
<feature type="signal peptide" evidence="1">
    <location>
        <begin position="1"/>
        <end position="23"/>
    </location>
</feature>
<dbReference type="PROSITE" id="PS51257">
    <property type="entry name" value="PROKAR_LIPOPROTEIN"/>
    <property type="match status" value="1"/>
</dbReference>
<keyword evidence="1" id="KW-0732">Signal</keyword>
<sequence length="2099" mass="219457">MKKLLSLLGSIAMVATTAATVVACNPNKNDETTTLVRVGETKTIDIPANLIKGYDVETIEANEKSKDPFLGGVSFTKTKITFKGIKEGTTTIELRGHKNGENDQTPKVLIKTFTIEVKDKLVPTPVKTNEVKKAIDKAISGESFESDDAAITEIKNVLESPDWKNKLTGSVFINKDGNKYTVKLEAAPNYVLEGNATITGIVNIAPTLIKVNTNEVKAAIDPIANPETPFATKELAIKAIENVLKSDAWKDKVTGDVTIDGAGKNYSVVLTAATGHELEGNATITGIVNIAPTLIKVNTNEVKAAIDPIANPETPFATKELAIKAIENVLKSDAWKDKVTGDVTIDGAGKNYSVVLTAATGHELEGNATITGIVNIAPTLIKVNTNEVKAAIDPIANPETPFATKELAIKAIENVLKSDAWKDKVTGDVTIDGAGKNYSVVLTAATGHELEGNATITGIVNIAPTLIKVNTNEVKAAIDPIANPETPFATKELAIKAIENVLKSDAWKDKVTGDVTIDGAGKNYSVVLTAATGHELEGNATITGIVNIAPTLIKVNTNEVKAAIDPIANPETPFATKELAIKAIENVLKSDAWKDKVTGDVTIDGAGKNYSVVLTAATGHELEGNATITGIVNIAPTLIKVNTNEVKAAIDPIANPETPFATKELAIKAIENVLKSDAWKDKVTGDVTIDGAGKNYSVVLTAATGHELEGNATITGIVNIAPTLIKVNTNEVKAAIDPIANPETPFATKELAIKAIENVLKSDAWKDKVTGDVTIDGAGKNYSVVLTAATGHELEGNATITGIVNIAPTLIKVNTNEVKAAIDPIANPETPFATKELAIKAIENVLKSDAWKDKVTGDVTIDGAGKNYSVVLTAATGHELEGNATITGIVNIAPTLIKVNTNEVKAAIDPIANPETPFATKELAIKAIENVLKSDAWKDKVTGDVTIDGAGKNYSVVLTAATGHELEGNATITGIVNIAPTLIKVNTNEVKAAIDPIANPETPFATKELAIKAIEDVLKSDAWKDKVTGDVTIDGAGKNYSVVLTAATGHELEGNATITGIVNIAPTLIKVNTNEVKAAIDPIANPETPFATKELAKEAIENVLKSDAWKTKVTGVVTIDEAGKNYSVVLTAATGHELEGNATITGIVNIAPTLIKVNTNEVKAAIDPIANPETPFATKELAIKAIENVLKSDAWKDKVTGDVTIDGAGKNYSVVLTAATGHELEGNATITGIVNIAPTLIKVNTNEVKAAIDPIANPETPFATKELAIKAIENVLKSDAWKDKVTGDVTIDGAGKNYSVVLTAATGHELEGNATITGIVNIAPTLIKVNTNEVKAAIDPIANPETPFATKELAIKAIENVLKSDAWKDKVTGDVTIDGAGKNYSVVLTAATGHELEGNATITGIVNIAPTLIKVNTNEVKAAIDPIANPETPFATKELAIKAIENVLKSDAWKDKVTGDVTIDGAGKNYSVVLTAATGHELEGNATITGIVNIAPTLIKVNTNEVKAAIDPIANPETPFATKELAIKAIENVLKSDAWKDKVTGDVTIDGAGKNYSVVLTAATGHELEGNATITGIVNIAPTLIKVNTNEVKAAIDPIANPETPFATKELAIKAIENVLKSDAWKDKVTGDVTIDGAGKNYSVVLTAATGHELEGNATITGIVNIAPTLIKVNTNEVKAAIDPIANPETPFATKELAIKAIEDVLKSDAWKTKVTGDVTIDGAGKNYSVVLTAATGHELEGNATITGIVNIAPTLIKVNTNEVKAAIDPIANPETPFATKELAIKAIEDVLKSDAWKTKVTGDVTIDGAGKNYSVVLTAATGHELEGNATITGIVNIAPTLIKVNTNEVKAAIDPIANPETPFATKELAIKAIENVLKSDAWKDKVTGDVTIDGAGKNYSVVLTAATGHELEGNATITGIVNIASTLIKVNTNEVKAAIDPIANPETPFATKELAIKAIEDVLKSDAWKTKVTGVVTIDEAGKNYSVVLTAATGHELEGNATITGIVNIAPTLIKVNTNEVKAAIDPIANPETPFATKELAIKAIENVLKSDAWKTKVTGDVTIDGAGKNYSVVLTAATGHELEGNATITGTVKIVKV</sequence>
<dbReference type="InterPro" id="IPR054816">
    <property type="entry name" value="Lipoprotein_mollicutes-type_CS"/>
</dbReference>
<protein>
    <submittedName>
        <fullName evidence="2">Uncharacterized protein</fullName>
    </submittedName>
</protein>
<organism evidence="2 3">
    <name type="scientific">Williamsoniiplasma luminosum</name>
    <dbReference type="NCBI Taxonomy" id="214888"/>
    <lineage>
        <taxon>Bacteria</taxon>
        <taxon>Bacillati</taxon>
        <taxon>Mycoplasmatota</taxon>
        <taxon>Mollicutes</taxon>
        <taxon>Entomoplasmatales</taxon>
        <taxon>Williamsoniiplasma</taxon>
    </lineage>
</organism>
<gene>
    <name evidence="2" type="ORF">C5T88_01925</name>
</gene>
<reference evidence="3" key="1">
    <citation type="submission" date="2018-02" db="EMBL/GenBank/DDBJ databases">
        <title>Firefly genomes illuminate parallel origins of bioluminescence in beetles.</title>
        <authorList>
            <person name="Fallon T.R."/>
            <person name="Lower S.E.S."/>
            <person name="Behringer M."/>
            <person name="Weng J.-K."/>
        </authorList>
    </citation>
    <scope>NUCLEOTIDE SEQUENCE [LARGE SCALE GENOMIC DNA]</scope>
</reference>
<dbReference type="NCBIfam" id="NF038029">
    <property type="entry name" value="LP_plasma"/>
    <property type="match status" value="1"/>
</dbReference>
<accession>A0A2S0NJY8</accession>